<keyword evidence="2" id="KW-0732">Signal</keyword>
<feature type="signal peptide" evidence="2">
    <location>
        <begin position="1"/>
        <end position="18"/>
    </location>
</feature>
<reference evidence="3" key="1">
    <citation type="submission" date="2023-07" db="EMBL/GenBank/DDBJ databases">
        <authorList>
            <consortium name="CYATHOMIX"/>
        </authorList>
    </citation>
    <scope>NUCLEOTIDE SEQUENCE</scope>
    <source>
        <strain evidence="3">N/A</strain>
    </source>
</reference>
<proteinExistence type="predicted"/>
<accession>A0AA36MDH4</accession>
<evidence type="ECO:0000256" key="2">
    <source>
        <dbReference type="SAM" id="SignalP"/>
    </source>
</evidence>
<gene>
    <name evidence="3" type="ORF">CYNAS_LOCUS18091</name>
</gene>
<dbReference type="AlphaFoldDB" id="A0AA36MDH4"/>
<keyword evidence="1" id="KW-0812">Transmembrane</keyword>
<keyword evidence="4" id="KW-1185">Reference proteome</keyword>
<comment type="caution">
    <text evidence="3">The sequence shown here is derived from an EMBL/GenBank/DDBJ whole genome shotgun (WGS) entry which is preliminary data.</text>
</comment>
<feature type="chain" id="PRO_5041364894" evidence="2">
    <location>
        <begin position="19"/>
        <end position="343"/>
    </location>
</feature>
<protein>
    <submittedName>
        <fullName evidence="3">Uncharacterized protein</fullName>
    </submittedName>
</protein>
<sequence>MRLFLVYTSSMLYLIVLCLPCCHPLRLFDPSFGEQMHHHFLTPKEFKDGSKNGTNTYFLKLCEARDLPEDFPLFLCPLMFLLSAYNDKGYEKLYNDTASAITAIKDPKNHPCAKEDKSCVIVFLPFDRILFGCSKIDKIPKNWRLGDFRYIYVVQHNFSEAEPCIYDEHGKEVCTLDTTFVNTTILIEEHKCCCRSGYCAVMLYDQGNLVLPLLKTVVDLEEVVPHHESKIVFKNLKLNVKGKKDENKITLKKKKTDKFTTKALGSPKKRSKRRPSPCCGDPPRNLDVLFVMPVFVILFCVFCAAGISNMCGDQTIDELHASGIDVIRSEEGRVRETPRSHAY</sequence>
<name>A0AA36MDH4_CYLNA</name>
<evidence type="ECO:0000256" key="1">
    <source>
        <dbReference type="SAM" id="Phobius"/>
    </source>
</evidence>
<keyword evidence="1" id="KW-0472">Membrane</keyword>
<evidence type="ECO:0000313" key="4">
    <source>
        <dbReference type="Proteomes" id="UP001176961"/>
    </source>
</evidence>
<dbReference type="Proteomes" id="UP001176961">
    <property type="component" value="Unassembled WGS sequence"/>
</dbReference>
<feature type="transmembrane region" description="Helical" evidence="1">
    <location>
        <begin position="288"/>
        <end position="307"/>
    </location>
</feature>
<keyword evidence="1" id="KW-1133">Transmembrane helix</keyword>
<dbReference type="EMBL" id="CATQJL010000316">
    <property type="protein sequence ID" value="CAJ0606108.1"/>
    <property type="molecule type" value="Genomic_DNA"/>
</dbReference>
<evidence type="ECO:0000313" key="3">
    <source>
        <dbReference type="EMBL" id="CAJ0606108.1"/>
    </source>
</evidence>
<organism evidence="3 4">
    <name type="scientific">Cylicocyclus nassatus</name>
    <name type="common">Nematode worm</name>
    <dbReference type="NCBI Taxonomy" id="53992"/>
    <lineage>
        <taxon>Eukaryota</taxon>
        <taxon>Metazoa</taxon>
        <taxon>Ecdysozoa</taxon>
        <taxon>Nematoda</taxon>
        <taxon>Chromadorea</taxon>
        <taxon>Rhabditida</taxon>
        <taxon>Rhabditina</taxon>
        <taxon>Rhabditomorpha</taxon>
        <taxon>Strongyloidea</taxon>
        <taxon>Strongylidae</taxon>
        <taxon>Cylicocyclus</taxon>
    </lineage>
</organism>